<dbReference type="PaxDb" id="3708-A0A078F8R6"/>
<protein>
    <submittedName>
        <fullName evidence="2">BnaC01g14700D protein</fullName>
    </submittedName>
</protein>
<organism evidence="2 3">
    <name type="scientific">Brassica napus</name>
    <name type="common">Rape</name>
    <dbReference type="NCBI Taxonomy" id="3708"/>
    <lineage>
        <taxon>Eukaryota</taxon>
        <taxon>Viridiplantae</taxon>
        <taxon>Streptophyta</taxon>
        <taxon>Embryophyta</taxon>
        <taxon>Tracheophyta</taxon>
        <taxon>Spermatophyta</taxon>
        <taxon>Magnoliopsida</taxon>
        <taxon>eudicotyledons</taxon>
        <taxon>Gunneridae</taxon>
        <taxon>Pentapetalae</taxon>
        <taxon>rosids</taxon>
        <taxon>malvids</taxon>
        <taxon>Brassicales</taxon>
        <taxon>Brassicaceae</taxon>
        <taxon>Brassiceae</taxon>
        <taxon>Brassica</taxon>
    </lineage>
</organism>
<keyword evidence="1" id="KW-1133">Transmembrane helix</keyword>
<dbReference type="AlphaFoldDB" id="A0A078F8R6"/>
<reference evidence="2 3" key="1">
    <citation type="journal article" date="2014" name="Science">
        <title>Plant genetics. Early allopolyploid evolution in the post-Neolithic Brassica napus oilseed genome.</title>
        <authorList>
            <person name="Chalhoub B."/>
            <person name="Denoeud F."/>
            <person name="Liu S."/>
            <person name="Parkin I.A."/>
            <person name="Tang H."/>
            <person name="Wang X."/>
            <person name="Chiquet J."/>
            <person name="Belcram H."/>
            <person name="Tong C."/>
            <person name="Samans B."/>
            <person name="Correa M."/>
            <person name="Da Silva C."/>
            <person name="Just J."/>
            <person name="Falentin C."/>
            <person name="Koh C.S."/>
            <person name="Le Clainche I."/>
            <person name="Bernard M."/>
            <person name="Bento P."/>
            <person name="Noel B."/>
            <person name="Labadie K."/>
            <person name="Alberti A."/>
            <person name="Charles M."/>
            <person name="Arnaud D."/>
            <person name="Guo H."/>
            <person name="Daviaud C."/>
            <person name="Alamery S."/>
            <person name="Jabbari K."/>
            <person name="Zhao M."/>
            <person name="Edger P.P."/>
            <person name="Chelaifa H."/>
            <person name="Tack D."/>
            <person name="Lassalle G."/>
            <person name="Mestiri I."/>
            <person name="Schnel N."/>
            <person name="Le Paslier M.C."/>
            <person name="Fan G."/>
            <person name="Renault V."/>
            <person name="Bayer P.E."/>
            <person name="Golicz A.A."/>
            <person name="Manoli S."/>
            <person name="Lee T.H."/>
            <person name="Thi V.H."/>
            <person name="Chalabi S."/>
            <person name="Hu Q."/>
            <person name="Fan C."/>
            <person name="Tollenaere R."/>
            <person name="Lu Y."/>
            <person name="Battail C."/>
            <person name="Shen J."/>
            <person name="Sidebottom C.H."/>
            <person name="Wang X."/>
            <person name="Canaguier A."/>
            <person name="Chauveau A."/>
            <person name="Berard A."/>
            <person name="Deniot G."/>
            <person name="Guan M."/>
            <person name="Liu Z."/>
            <person name="Sun F."/>
            <person name="Lim Y.P."/>
            <person name="Lyons E."/>
            <person name="Town C.D."/>
            <person name="Bancroft I."/>
            <person name="Wang X."/>
            <person name="Meng J."/>
            <person name="Ma J."/>
            <person name="Pires J.C."/>
            <person name="King G.J."/>
            <person name="Brunel D."/>
            <person name="Delourme R."/>
            <person name="Renard M."/>
            <person name="Aury J.M."/>
            <person name="Adams K.L."/>
            <person name="Batley J."/>
            <person name="Snowdon R.J."/>
            <person name="Tost J."/>
            <person name="Edwards D."/>
            <person name="Zhou Y."/>
            <person name="Hua W."/>
            <person name="Sharpe A.G."/>
            <person name="Paterson A.H."/>
            <person name="Guan C."/>
            <person name="Wincker P."/>
        </authorList>
    </citation>
    <scope>NUCLEOTIDE SEQUENCE [LARGE SCALE GENOMIC DNA]</scope>
    <source>
        <strain evidence="3">cv. Darmor-bzh</strain>
    </source>
</reference>
<dbReference type="Gramene" id="CDY10855">
    <property type="protein sequence ID" value="CDY10855"/>
    <property type="gene ID" value="GSBRNA2T00048743001"/>
</dbReference>
<dbReference type="Proteomes" id="UP000028999">
    <property type="component" value="Unassembled WGS sequence"/>
</dbReference>
<evidence type="ECO:0000313" key="2">
    <source>
        <dbReference type="EMBL" id="CDY10855.1"/>
    </source>
</evidence>
<keyword evidence="3" id="KW-1185">Reference proteome</keyword>
<keyword evidence="1" id="KW-0812">Transmembrane</keyword>
<evidence type="ECO:0000256" key="1">
    <source>
        <dbReference type="SAM" id="Phobius"/>
    </source>
</evidence>
<gene>
    <name evidence="2" type="primary">BnaC01g14700D</name>
    <name evidence="2" type="ORF">GSBRNA2T00048743001</name>
</gene>
<feature type="transmembrane region" description="Helical" evidence="1">
    <location>
        <begin position="52"/>
        <end position="73"/>
    </location>
</feature>
<name>A0A078F8R6_BRANA</name>
<evidence type="ECO:0000313" key="3">
    <source>
        <dbReference type="Proteomes" id="UP000028999"/>
    </source>
</evidence>
<dbReference type="EMBL" id="LK032007">
    <property type="protein sequence ID" value="CDY10855.1"/>
    <property type="molecule type" value="Genomic_DNA"/>
</dbReference>
<accession>A0A078F8R6</accession>
<keyword evidence="1" id="KW-0472">Membrane</keyword>
<sequence length="143" mass="16620">MSTNQKATNKLTICIFCSYNMFECLKIKASSLERYNFSEADFQLCFQSLCDFVSIFCLLYLGQILLKYLISFFTAKQKNPEFFLRSLSQTHRLFVSISPPPCLPVSFFMASTRQTSNRRRPRPAELNLLGWKRRRELGGSVCE</sequence>
<proteinExistence type="predicted"/>